<protein>
    <submittedName>
        <fullName evidence="1">Uncharacterized protein</fullName>
    </submittedName>
</protein>
<dbReference type="OrthoDB" id="304887at2759"/>
<name>A0A8S1UFT1_9CILI</name>
<reference evidence="1" key="1">
    <citation type="submission" date="2021-01" db="EMBL/GenBank/DDBJ databases">
        <authorList>
            <consortium name="Genoscope - CEA"/>
            <person name="William W."/>
        </authorList>
    </citation>
    <scope>NUCLEOTIDE SEQUENCE</scope>
</reference>
<organism evidence="1 2">
    <name type="scientific">Paramecium pentaurelia</name>
    <dbReference type="NCBI Taxonomy" id="43138"/>
    <lineage>
        <taxon>Eukaryota</taxon>
        <taxon>Sar</taxon>
        <taxon>Alveolata</taxon>
        <taxon>Ciliophora</taxon>
        <taxon>Intramacronucleata</taxon>
        <taxon>Oligohymenophorea</taxon>
        <taxon>Peniculida</taxon>
        <taxon>Parameciidae</taxon>
        <taxon>Paramecium</taxon>
    </lineage>
</organism>
<evidence type="ECO:0000313" key="2">
    <source>
        <dbReference type="Proteomes" id="UP000689195"/>
    </source>
</evidence>
<keyword evidence="2" id="KW-1185">Reference proteome</keyword>
<comment type="caution">
    <text evidence="1">The sequence shown here is derived from an EMBL/GenBank/DDBJ whole genome shotgun (WGS) entry which is preliminary data.</text>
</comment>
<accession>A0A8S1UFT1</accession>
<proteinExistence type="predicted"/>
<dbReference type="EMBL" id="CAJJDO010000038">
    <property type="protein sequence ID" value="CAD8162609.1"/>
    <property type="molecule type" value="Genomic_DNA"/>
</dbReference>
<evidence type="ECO:0000313" key="1">
    <source>
        <dbReference type="EMBL" id="CAD8162609.1"/>
    </source>
</evidence>
<gene>
    <name evidence="1" type="ORF">PPENT_87.1.T0380150</name>
</gene>
<dbReference type="Proteomes" id="UP000689195">
    <property type="component" value="Unassembled WGS sequence"/>
</dbReference>
<sequence length="1373" mass="161322">MQRFKEWLKPIKDYFLNSFSETSQLFLSNFLGDYLEDPKQLNILTLIKGIDKLQLNIKYINQLFGCNPFNFEDAYIKSLKISNLKFEAEKITFILVLREKSDDELKQHLQNLIELRQYESAKINYLQKLRQEVYKRNQLEQIQGQTQTIGSGLMCFLSLADTLLSNLSISIKNIQILVKLEQGVQYEILINGINLELNKANTNNILNITTIIDLIELKIKNEIIALMEKAMKLQMIVETKDNNQVKLKINCIVSYLDFVLNKKQIKTIIKSFASYGSKIDQTNKTLIMLQHQAQASVVAQKDKRNFQLFEIKDFEVLNIELLKSKELNSVSNNSSQEILQSLYLDEEGTNCSLDQNMKNQKEQFKCYFQGIKLAICENPHYFPLVREIFFQDLESHFFIEITDIVTEYNQMCFRLNIQRMAAYRIKLTSPPFKFNLRSSINSVQNSEIFFSCKPIQKQVFLVTPVVLIGQHKLQNIECDFSIYNYENFLQLQSDNKDAIDLNISVLKCKNKKLFYSVKAEFSQIVASFRHESIFNLMTYLPKRKIQQLPQQKTDFMCGFEINVPEIKLSYFINNQTLTFKSKGITFKQKPTKIIELKTCILEPFEEIQYFENPIKLIIIVFNQIELKFQEETILRIDQGNINNKHTYPTIYIVMKDIKQIKKDRFNELESLFNYKKQKCDLIISGLIPNIELQLSDNFLQWMISLQEYQQKLISQQIQNLKNKSFRHFYQLRINQACIGIQDKCLNNLFYLELKTVNIVKVKSILILIQDIIAIDSQSLIPQNGEQKYKNFESAQIILYSMKNEINSVEQKIKNDQIEISNNPLLIDYQKYIIQVYFEQTTTIKMKNLCLRIPDFQFKSLKKMGALFNQYKEVQDQMEQNWLSRAQIIDEGSFEQQQHNIILEEDIFIDVFPINSVETFSDQNHLQNQLVYSNSRILFRVNNSKICSVIELSNIDMYFIEQNKIEKQFPLILNGFFDNKSHILQFGSQLRIKNVKYKDEQISIEQIIGNFKYDIIQSIMQITRDLSKLIPQNNKQVSDEQYKISQDFNQQLINQKIIEEIYLLNVGYISIELEQGVTYYEIDFIYDDNNEQDDQFNQSQDSDKICFNFTKCFLKVEMYKEGQIGIRYKSNFEIQDKIDKFYHKLVLSPDFQEFEFQDNSPLNFGLIIENQAYTGFISMVPMKIYISGSLLQFIINFMSNKTIIEQRINQDEIEIIQDVLPIIWLKSLQIYQTRFNITYDSQGLKVDGLLKGLLKISSFCNLQITLKDTEIQCKGDLKDVQQQIIENIQESFGSKYQIAGKALQSLDAFTQLKYLGRELLNLFISPFENIVESSSSRIDLSKSLNDVLLNLKNGQQVIQNFKFSSLPSRFLKRY</sequence>